<feature type="region of interest" description="Disordered" evidence="1">
    <location>
        <begin position="688"/>
        <end position="728"/>
    </location>
</feature>
<feature type="region of interest" description="Disordered" evidence="1">
    <location>
        <begin position="888"/>
        <end position="967"/>
    </location>
</feature>
<comment type="caution">
    <text evidence="2">The sequence shown here is derived from an EMBL/GenBank/DDBJ whole genome shotgun (WGS) entry which is preliminary data.</text>
</comment>
<evidence type="ECO:0000313" key="3">
    <source>
        <dbReference type="Proteomes" id="UP001162640"/>
    </source>
</evidence>
<name>A0A9W7EY44_9STRA</name>
<accession>A0A9W7EY44</accession>
<evidence type="ECO:0008006" key="4">
    <source>
        <dbReference type="Google" id="ProtNLM"/>
    </source>
</evidence>
<dbReference type="EMBL" id="BLQM01000570">
    <property type="protein sequence ID" value="GMH94727.1"/>
    <property type="molecule type" value="Genomic_DNA"/>
</dbReference>
<feature type="compositionally biased region" description="Low complexity" evidence="1">
    <location>
        <begin position="420"/>
        <end position="460"/>
    </location>
</feature>
<proteinExistence type="predicted"/>
<feature type="compositionally biased region" description="Low complexity" evidence="1">
    <location>
        <begin position="378"/>
        <end position="408"/>
    </location>
</feature>
<feature type="compositionally biased region" description="Low complexity" evidence="1">
    <location>
        <begin position="33"/>
        <end position="77"/>
    </location>
</feature>
<feature type="compositionally biased region" description="Polar residues" evidence="1">
    <location>
        <begin position="700"/>
        <end position="712"/>
    </location>
</feature>
<feature type="compositionally biased region" description="Low complexity" evidence="1">
    <location>
        <begin position="473"/>
        <end position="490"/>
    </location>
</feature>
<feature type="compositionally biased region" description="Polar residues" evidence="1">
    <location>
        <begin position="719"/>
        <end position="728"/>
    </location>
</feature>
<evidence type="ECO:0000313" key="2">
    <source>
        <dbReference type="EMBL" id="GMH94727.1"/>
    </source>
</evidence>
<evidence type="ECO:0000256" key="1">
    <source>
        <dbReference type="SAM" id="MobiDB-lite"/>
    </source>
</evidence>
<dbReference type="Proteomes" id="UP001162640">
    <property type="component" value="Unassembled WGS sequence"/>
</dbReference>
<feature type="region of interest" description="Disordered" evidence="1">
    <location>
        <begin position="1076"/>
        <end position="1095"/>
    </location>
</feature>
<dbReference type="PANTHER" id="PTHR48125:SF10">
    <property type="entry name" value="OS12G0136300 PROTEIN"/>
    <property type="match status" value="1"/>
</dbReference>
<feature type="region of interest" description="Disordered" evidence="1">
    <location>
        <begin position="988"/>
        <end position="1024"/>
    </location>
</feature>
<feature type="compositionally biased region" description="Basic and acidic residues" evidence="1">
    <location>
        <begin position="1003"/>
        <end position="1017"/>
    </location>
</feature>
<feature type="compositionally biased region" description="Basic and acidic residues" evidence="1">
    <location>
        <begin position="888"/>
        <end position="903"/>
    </location>
</feature>
<sequence>SVASPPSPSSDPPPPPPATSKPAGGIETKPIFGSSTSSSTSTSGASNKSGFSFGSPSPAAASAPQPTSIFGSSASSTASSTFGALATKSADKPSFGSLSPAPVSANKPSSGFSFGGASATSTGGFGALAKSGSNKTGFSFGSPAASTASTTKVGGIETKSLFGGAPTSNTSAPKTFGFGADPALTLGSSPRSSPAPSPVPPATKEVEKEKEVSKVVASSAYPPMSKAAPKNPFSTAAALAPAAEKPKASSAYPPMSKAAPKNPFSTAAAPVPAAEKPKASSAYPPMTKPKASSAYPPMSKAAPKNPFSTAAAPAPAAAKPSSGFSFGSPSAATTSTTTEAKPSSGFSFGSPAPAVAPAAKSTGGFSFGSPAPAPAPAPAAAAAKPSSGFSFGAAPPTTTTTETKPATTSGFSFGSPAPAPAAAPAKPKASSAYPPMSKAAPKNPFSTTAAAPTPAPAKTPLSGFSFGSPVPAPAVAPAKPTPKQTTKPKPNQFQDEIKTLLDSFQTVLADLRAPLPTQSTLTTISIDNLTVSLQQIRSSLKTLSTSTTSLLNSSLVIKSQRTDILRQISASKSLLKEGDGDDVMKNQPLSEEDAETQNKLETLVAKVEKGVQYVKNRVKLETKLFNYDRKSDFRVNRVLENLPHMNQLNNSPNRVKDDGLEGKKLLFAALKNSYDDARRMLSRISQLEDRTARQKEQQEENNASITSTNSSRFGLDITSPKSSRQLTFSPKPTKFMALTNGTETTPNKAITPHKNALEVKADDDKMIKMQLAIYDAVDAYSKRDQPPASVKRFERKVDVFSPTAKKKGGWRETYEGKAAQGGLMNSAGNFTSPLGTKGFGDAPSQVKQSTPINAFSPSPHKQKINAKTFAGQSMTNLFGISQEGLEETKKAKEAAEKKNKEEASNISKRATPPAPPLSSKAPSTNLFGLDTKKEEEDDPDGAWKNMKKGEEPSRLISVEFDPNDPHRIKSTKQVMSNEEYDKIIKEKPNAFPLLGTEPGSPLDPDKKEDVKKEEGEAKTGGIGFGAGFGPTAGYSGDSFSFDSFKAAAKKVDKEKEVKKEGGAFSFGKGFGTGLDTPTASSSSNPFDSKPAATNTATEISPDYNKLLTEFYQKHNAAKVGEVAKTLAKYAGKEAELFGKLANKYKVANPLGGAAAAPSPFVGGGFGGGGRGSSGAVSVWKYCCGAVSQPVRWRGCSSPIQPVWRSSGGELKSLRRKQCCGAPSPFGNNAAAPAPSPFGNTAAAPVPSPFGNTAAAPAPSPFGNTAAATASNPFNSGAGAASSPFGMKTPFAGAGASPFGGGEAAPAPTATHFGGGGGGFGQQQQQPAAAAGGMDYRSILMKFYQEKNPLKINEVDKVLMKYKGQEPKLFANLAKKYNLPPTYFSNAVAGGGGGGGGFGGGGFGGGAAAPAPSPFGGGGFGVGATQLGGGLPGGGFGGGGAPAFGGGGGGGGGFGAAAQGGGGGFGFGGNPQFSQARR</sequence>
<feature type="compositionally biased region" description="Low complexity" evidence="1">
    <location>
        <begin position="236"/>
        <end position="254"/>
    </location>
</feature>
<protein>
    <recommendedName>
        <fullName evidence="4">Nuclear pore complex protein</fullName>
    </recommendedName>
</protein>
<gene>
    <name evidence="2" type="ORF">TL16_g12986</name>
</gene>
<feature type="region of interest" description="Disordered" evidence="1">
    <location>
        <begin position="1296"/>
        <end position="1328"/>
    </location>
</feature>
<organism evidence="2 3">
    <name type="scientific">Triparma laevis f. inornata</name>
    <dbReference type="NCBI Taxonomy" id="1714386"/>
    <lineage>
        <taxon>Eukaryota</taxon>
        <taxon>Sar</taxon>
        <taxon>Stramenopiles</taxon>
        <taxon>Ochrophyta</taxon>
        <taxon>Bolidophyceae</taxon>
        <taxon>Parmales</taxon>
        <taxon>Triparmaceae</taxon>
        <taxon>Triparma</taxon>
    </lineage>
</organism>
<dbReference type="PANTHER" id="PTHR48125">
    <property type="entry name" value="LP07818P1"/>
    <property type="match status" value="1"/>
</dbReference>
<feature type="region of interest" description="Disordered" evidence="1">
    <location>
        <begin position="1"/>
        <end position="77"/>
    </location>
</feature>
<feature type="region of interest" description="Disordered" evidence="1">
    <location>
        <begin position="157"/>
        <end position="491"/>
    </location>
</feature>
<feature type="compositionally biased region" description="Basic and acidic residues" evidence="1">
    <location>
        <begin position="688"/>
        <end position="698"/>
    </location>
</feature>
<reference evidence="3" key="1">
    <citation type="journal article" date="2023" name="Commun. Biol.">
        <title>Genome analysis of Parmales, the sister group of diatoms, reveals the evolutionary specialization of diatoms from phago-mixotrophs to photoautotrophs.</title>
        <authorList>
            <person name="Ban H."/>
            <person name="Sato S."/>
            <person name="Yoshikawa S."/>
            <person name="Yamada K."/>
            <person name="Nakamura Y."/>
            <person name="Ichinomiya M."/>
            <person name="Sato N."/>
            <person name="Blanc-Mathieu R."/>
            <person name="Endo H."/>
            <person name="Kuwata A."/>
            <person name="Ogata H."/>
        </authorList>
    </citation>
    <scope>NUCLEOTIDE SEQUENCE [LARGE SCALE GENOMIC DNA]</scope>
</reference>
<feature type="compositionally biased region" description="Low complexity" evidence="1">
    <location>
        <begin position="306"/>
        <end position="370"/>
    </location>
</feature>
<feature type="compositionally biased region" description="Pro residues" evidence="1">
    <location>
        <begin position="1"/>
        <end position="19"/>
    </location>
</feature>
<feature type="non-terminal residue" evidence="2">
    <location>
        <position position="1"/>
    </location>
</feature>
<feature type="compositionally biased region" description="Basic and acidic residues" evidence="1">
    <location>
        <begin position="204"/>
        <end position="213"/>
    </location>
</feature>
<feature type="compositionally biased region" description="Low complexity" evidence="1">
    <location>
        <begin position="267"/>
        <end position="285"/>
    </location>
</feature>
<feature type="region of interest" description="Disordered" evidence="1">
    <location>
        <begin position="89"/>
        <end position="116"/>
    </location>
</feature>